<feature type="binding site" evidence="3">
    <location>
        <position position="341"/>
    </location>
    <ligand>
        <name>N-acetyl-alpha-D-glucosamine</name>
        <dbReference type="ChEBI" id="CHEBI:44278"/>
    </ligand>
</feature>
<dbReference type="PDBsum" id="4RGG"/>
<feature type="binding site" evidence="3">
    <location>
        <position position="291"/>
    </location>
    <ligand>
        <name>N-acetyl-alpha-D-glucosamine</name>
        <dbReference type="ChEBI" id="CHEBI:44278"/>
    </ligand>
</feature>
<sequence length="393" mass="43381">MVLKGINFDRSIVTPENEASILDLAMQNRSGVLDGMTIDILNTTSNQLALFHGTAVLQGYGIEITRAANGAPDVLVDTTGQSNETMLLCLTIDLNQVNVPSGTVGTNTYAVDYKQIRLEFLDVPTLLKQYWRDHSLHDLIDPRRVISMPLYWITFGQTGTTPKYEQIKSNYIDGGNSGNPAYGIAARCENFNHFINKVAVQSIPINGVANRPVSSTASQLTNYKVWRNPYLCSQDPRDKFAPDNLVIEEDGIYRIDISGSINIANYTFPASGNSWRVGGRYFQIVCARNSSANNLAEFGAEQHLPPSGVWTRRVLVGEYTAGMTEQAFSSVATISLFKGDNFFLQFETGTNTSRDSAYNNGYGTSGTHLRNFSYTLERVGDLNGTAYYDNGTF</sequence>
<organism evidence="1 2">
    <name type="scientific">Lactococcus phage 1358</name>
    <dbReference type="NCBI Taxonomy" id="741942"/>
    <lineage>
        <taxon>Viruses</taxon>
        <taxon>Duplodnaviria</taxon>
        <taxon>Heunggongvirae</taxon>
        <taxon>Uroviricota</taxon>
        <taxon>Caudoviricetes</taxon>
        <taxon>Whiteheadvirus</taxon>
        <taxon>Whiteheadvirus wv1358</taxon>
    </lineage>
</organism>
<dbReference type="UniLectin" id="D3W0F1"/>
<dbReference type="PDBsum" id="4L99"/>
<dbReference type="RefSeq" id="YP_009140407.1">
    <property type="nucleotide sequence ID" value="NC_027120.1"/>
</dbReference>
<feature type="binding site" evidence="3">
    <location>
        <position position="237"/>
    </location>
    <ligand>
        <name>N-acetyl-alpha-D-glucosamine</name>
        <dbReference type="ChEBI" id="CHEBI:44278"/>
    </ligand>
</feature>
<feature type="binding site" evidence="3 5">
    <location>
        <position position="377"/>
    </location>
    <ligand>
        <name>Zn(2+)</name>
        <dbReference type="ChEBI" id="CHEBI:29105"/>
        <label>3</label>
    </ligand>
</feature>
<dbReference type="PDBsum" id="4L92"/>
<dbReference type="PDB" id="4L97">
    <property type="method" value="X-ray"/>
    <property type="resolution" value="2.61 A"/>
    <property type="chains" value="A/B=2-393"/>
</dbReference>
<reference evidence="1 2" key="1">
    <citation type="journal article" date="2010" name="Appl. Environ. Microbiol.">
        <title>Genome organization and characterization of the virulent lactococcal phage 1358 and its similarities to Listeria phages.</title>
        <authorList>
            <person name="Dupuis M.E."/>
            <person name="Moineau S."/>
        </authorList>
    </citation>
    <scope>NUCLEOTIDE SEQUENCE [LARGE SCALE GENOMIC DNA]</scope>
</reference>
<feature type="binding site" evidence="3">
    <location>
        <position position="202"/>
    </location>
    <ligand>
        <name>N-acetyl-D-glucosamine</name>
        <dbReference type="ChEBI" id="CHEBI:506227"/>
    </ligand>
</feature>
<accession>D3W0F1</accession>
<feature type="binding site" evidence="3">
    <location>
        <position position="345"/>
    </location>
    <ligand>
        <name>N-acetyl-D-glucosamine</name>
        <dbReference type="ChEBI" id="CHEBI:506227"/>
    </ligand>
</feature>
<dbReference type="Proteomes" id="UP000207683">
    <property type="component" value="Segment"/>
</dbReference>
<evidence type="ECO:0000313" key="2">
    <source>
        <dbReference type="Proteomes" id="UP000207683"/>
    </source>
</evidence>
<evidence type="ECO:0007829" key="3">
    <source>
        <dbReference type="PDB" id="4L92"/>
    </source>
</evidence>
<evidence type="ECO:0000313" key="1">
    <source>
        <dbReference type="EMBL" id="ADD25717.1"/>
    </source>
</evidence>
<keyword evidence="3 5" id="KW-0862">Zinc</keyword>
<dbReference type="Gene3D" id="2.60.520.10">
    <property type="entry name" value="Phage fibre proteins"/>
    <property type="match status" value="1"/>
</dbReference>
<name>D3W0F1_9CAUD</name>
<feature type="binding site" evidence="4">
    <location>
        <position position="341"/>
    </location>
    <ligand>
        <name>alpha-D-glucose 1-phosphate</name>
        <dbReference type="ChEBI" id="CHEBI:58601"/>
    </ligand>
</feature>
<dbReference type="PDBsum" id="4L9B"/>
<feature type="binding site" evidence="4">
    <location>
        <position position="244"/>
    </location>
    <ligand>
        <name>alpha-D-glucose 1-phosphate</name>
        <dbReference type="ChEBI" id="CHEBI:58601"/>
    </ligand>
</feature>
<evidence type="ECO:0007829" key="4">
    <source>
        <dbReference type="PDB" id="4L97"/>
    </source>
</evidence>
<reference evidence="7" key="3">
    <citation type="submission" date="2014-09" db="PDB data bank">
        <title>Structure of the 1358 lactococcal phage RBP in complex with GlcNAc-1P.</title>
        <authorList>
            <person name="Spinelli S."/>
            <person name="Moineau S."/>
            <person name="Cambillau C."/>
        </authorList>
    </citation>
    <scope>X-RAY CRYSTALLOGRAPHY (2.15 ANGSTROMS) OF 2-393</scope>
</reference>
<keyword evidence="2" id="KW-1185">Reference proteome</keyword>
<feature type="binding site" evidence="4">
    <location>
        <position position="237"/>
    </location>
    <ligand>
        <name>alpha-D-glucose 1-phosphate</name>
        <dbReference type="ChEBI" id="CHEBI:58601"/>
    </ligand>
</feature>
<protein>
    <submittedName>
        <fullName evidence="1">Putative phage structural protein</fullName>
    </submittedName>
</protein>
<dbReference type="GeneID" id="24366521"/>
<evidence type="ECO:0007829" key="7">
    <source>
        <dbReference type="PDB" id="4RGG"/>
    </source>
</evidence>
<reference evidence="3 4" key="2">
    <citation type="submission" date="2013-06" db="PDB data bank">
        <title>A Virulent Siphophage CyoEM Structure and Host Recognition and Infection Mechanism.</title>
        <authorList>
            <person name="Farenc C."/>
            <person name="Spinelli S."/>
            <person name="Bebeacua C."/>
            <person name="Tremblay D."/>
            <person name="Orlov I."/>
            <person name="Blangy S."/>
            <person name="Klaholz B.P."/>
            <person name="Moineau S."/>
            <person name="Cambillau C."/>
        </authorList>
    </citation>
    <scope>X-RAY CRYSTALLOGRAPHY (1.75 ANGSTROMS) OF 2-393 IN COMPLEX WITH N-ACETYL-ALPHA-D-GLUCOSAMINE; ZN(2+) AND ALPHA-D-GLUCOSE 1-PHOSPHATE</scope>
</reference>
<reference evidence="6" key="4">
    <citation type="journal article" date="2015" name="Mol. Microbiol.">
        <title>The targeted recognition of Lactococcus lactis phages to their polysaccharide receptors.</title>
        <authorList>
            <person name="McCabe O."/>
            <person name="Spinelli S."/>
            <person name="Farenc C."/>
            <person name="Labbe M."/>
            <person name="Tremblay D."/>
            <person name="Blangy S."/>
            <person name="Oscarson S."/>
            <person name="Moineau S."/>
            <person name="Cambillau C."/>
        </authorList>
    </citation>
    <scope>X-RAY CRYSTALLOGRAPHY (2.10 ANGSTROMS) OF 2-393</scope>
</reference>
<keyword evidence="3 4" id="KW-0002">3D-structure</keyword>
<dbReference type="PDB" id="4L9B">
    <property type="method" value="X-ray"/>
    <property type="resolution" value="1.75 A"/>
    <property type="chains" value="A=2-393"/>
</dbReference>
<dbReference type="SMR" id="D3W0F1"/>
<feature type="binding site" evidence="3 5">
    <location>
        <position position="133"/>
    </location>
    <ligand>
        <name>Zn(2+)</name>
        <dbReference type="ChEBI" id="CHEBI:29105"/>
        <label>2</label>
    </ligand>
</feature>
<dbReference type="PDB" id="4RGG">
    <property type="method" value="X-ray"/>
    <property type="resolution" value="2.15 A"/>
    <property type="chains" value="A/B=2-393"/>
</dbReference>
<feature type="binding site" evidence="3 5">
    <location>
        <position position="20"/>
    </location>
    <ligand>
        <name>Zn(2+)</name>
        <dbReference type="ChEBI" id="CHEBI:29105"/>
        <label>1</label>
    </ligand>
</feature>
<dbReference type="EvolutionaryTrace" id="D3W0F1"/>
<dbReference type="PDB" id="4L99">
    <property type="method" value="X-ray"/>
    <property type="resolution" value="2.20 A"/>
    <property type="chains" value="A/B=2-393"/>
</dbReference>
<dbReference type="PDBsum" id="4RGA"/>
<keyword evidence="3 5" id="KW-0479">Metal-binding</keyword>
<feature type="binding site" evidence="3">
    <location>
        <position position="289"/>
    </location>
    <ligand>
        <name>N-acetyl-alpha-D-glucosamine</name>
        <dbReference type="ChEBI" id="CHEBI:44278"/>
    </ligand>
</feature>
<dbReference type="PDBsum" id="4L97"/>
<proteinExistence type="evidence at protein level"/>
<dbReference type="PDB" id="4L92">
    <property type="method" value="X-ray"/>
    <property type="resolution" value="2.10 A"/>
    <property type="chains" value="A/B=2-393"/>
</dbReference>
<dbReference type="OrthoDB" id="40868at10239"/>
<feature type="binding site" evidence="3">
    <location>
        <position position="243"/>
    </location>
    <ligand>
        <name>N-acetyl-D-glucosamine</name>
        <dbReference type="ChEBI" id="CHEBI:506227"/>
    </ligand>
</feature>
<dbReference type="GO" id="GO:0046872">
    <property type="term" value="F:metal ion binding"/>
    <property type="evidence" value="ECO:0007669"/>
    <property type="project" value="UniProtKB-KW"/>
</dbReference>
<dbReference type="EMBL" id="GQ403788">
    <property type="protein sequence ID" value="ADD25717.1"/>
    <property type="molecule type" value="Genomic_DNA"/>
</dbReference>
<dbReference type="Gene3D" id="2.60.120.1400">
    <property type="entry name" value="Viral head domain of polysaccharide receptor-binding protein-like"/>
    <property type="match status" value="1"/>
</dbReference>
<dbReference type="Pfam" id="PF22446">
    <property type="entry name" value="Lac_Phage_Head"/>
    <property type="match status" value="1"/>
</dbReference>
<evidence type="ECO:0007829" key="5">
    <source>
        <dbReference type="PDB" id="4L99"/>
    </source>
</evidence>
<feature type="binding site" evidence="3 5">
    <location>
        <position position="303"/>
    </location>
    <ligand>
        <name>Zn(2+)</name>
        <dbReference type="ChEBI" id="CHEBI:29105"/>
        <label>2</label>
    </ligand>
</feature>
<feature type="binding site" evidence="3 5">
    <location>
        <position position="338"/>
    </location>
    <ligand>
        <name>Zn(2+)</name>
        <dbReference type="ChEBI" id="CHEBI:29105"/>
        <label>2</label>
    </ligand>
</feature>
<dbReference type="PDB" id="4RGA">
    <property type="method" value="X-ray"/>
    <property type="resolution" value="2.10 A"/>
    <property type="chains" value="A/B=2-393"/>
</dbReference>
<dbReference type="KEGG" id="vg:24366521"/>
<evidence type="ECO:0007829" key="6">
    <source>
        <dbReference type="PDB" id="4RGA"/>
    </source>
</evidence>
<feature type="binding site" evidence="3 5">
    <location>
        <position position="16"/>
    </location>
    <ligand>
        <name>Zn(2+)</name>
        <dbReference type="ChEBI" id="CHEBI:29105"/>
        <label>1</label>
    </ligand>
</feature>